<dbReference type="Proteomes" id="UP001596395">
    <property type="component" value="Unassembled WGS sequence"/>
</dbReference>
<comment type="subunit">
    <text evidence="3">Homotrimer.</text>
</comment>
<dbReference type="Gene3D" id="3.20.20.70">
    <property type="entry name" value="Aldolase class I"/>
    <property type="match status" value="1"/>
</dbReference>
<accession>A0ABD5V9K0</accession>
<evidence type="ECO:0000256" key="1">
    <source>
        <dbReference type="ARBA" id="ARBA00004761"/>
    </source>
</evidence>
<comment type="similarity">
    <text evidence="2">Belongs to the KHG/KDPG aldolase family.</text>
</comment>
<dbReference type="EMBL" id="JBHSXN010000001">
    <property type="protein sequence ID" value="MFC6951473.1"/>
    <property type="molecule type" value="Genomic_DNA"/>
</dbReference>
<dbReference type="InterPro" id="IPR013785">
    <property type="entry name" value="Aldolase_TIM"/>
</dbReference>
<dbReference type="NCBIfam" id="TIGR01182">
    <property type="entry name" value="eda"/>
    <property type="match status" value="1"/>
</dbReference>
<evidence type="ECO:0000256" key="5">
    <source>
        <dbReference type="ARBA" id="ARBA00023277"/>
    </source>
</evidence>
<dbReference type="GO" id="GO:0016829">
    <property type="term" value="F:lyase activity"/>
    <property type="evidence" value="ECO:0007669"/>
    <property type="project" value="UniProtKB-KW"/>
</dbReference>
<proteinExistence type="inferred from homology"/>
<dbReference type="Pfam" id="PF01081">
    <property type="entry name" value="Aldolase"/>
    <property type="match status" value="1"/>
</dbReference>
<protein>
    <submittedName>
        <fullName evidence="6">Bifunctional 4-hydroxy-2-oxoglutarate aldolase/2-dehydro-3-deoxy-phosphogluconate aldolase</fullName>
    </submittedName>
</protein>
<reference evidence="6 7" key="1">
    <citation type="journal article" date="2019" name="Int. J. Syst. Evol. Microbiol.">
        <title>The Global Catalogue of Microorganisms (GCM) 10K type strain sequencing project: providing services to taxonomists for standard genome sequencing and annotation.</title>
        <authorList>
            <consortium name="The Broad Institute Genomics Platform"/>
            <consortium name="The Broad Institute Genome Sequencing Center for Infectious Disease"/>
            <person name="Wu L."/>
            <person name="Ma J."/>
        </authorList>
    </citation>
    <scope>NUCLEOTIDE SEQUENCE [LARGE SCALE GENOMIC DNA]</scope>
    <source>
        <strain evidence="6 7">GX26</strain>
    </source>
</reference>
<evidence type="ECO:0000256" key="3">
    <source>
        <dbReference type="ARBA" id="ARBA00011233"/>
    </source>
</evidence>
<evidence type="ECO:0000256" key="2">
    <source>
        <dbReference type="ARBA" id="ARBA00006906"/>
    </source>
</evidence>
<dbReference type="InterPro" id="IPR000887">
    <property type="entry name" value="Aldlse_KDPG_KHG"/>
</dbReference>
<keyword evidence="4" id="KW-0456">Lyase</keyword>
<dbReference type="AlphaFoldDB" id="A0ABD5V9K0"/>
<evidence type="ECO:0000256" key="4">
    <source>
        <dbReference type="ARBA" id="ARBA00023239"/>
    </source>
</evidence>
<dbReference type="CDD" id="cd00452">
    <property type="entry name" value="KDPG_aldolase"/>
    <property type="match status" value="1"/>
</dbReference>
<sequence length="212" mass="21680">MNETVSRMRESGVVAVLRGVDASDVRAVGDALRDGGVTAMEVTMGSDDSLAAIEALADHYRGDDVVVGAGTVLDAETARQVQLAGASFVVSPTFDEGVVETCNRYGIPVAPGVATPTEALNAYEAGADLCKVFPASSYGPGHLSSIKGPLPQIPLMPTGGVGPENAAAYVEAGAEMVGAGGSLVPDDALEREDYDEITARAEELVGVVEDAR</sequence>
<keyword evidence="5" id="KW-0119">Carbohydrate metabolism</keyword>
<dbReference type="PANTHER" id="PTHR30246:SF1">
    <property type="entry name" value="2-DEHYDRO-3-DEOXY-6-PHOSPHOGALACTONATE ALDOLASE-RELATED"/>
    <property type="match status" value="1"/>
</dbReference>
<name>A0ABD5V9K0_9EURY</name>
<organism evidence="6 7">
    <name type="scientific">Halorubellus litoreus</name>
    <dbReference type="NCBI Taxonomy" id="755308"/>
    <lineage>
        <taxon>Archaea</taxon>
        <taxon>Methanobacteriati</taxon>
        <taxon>Methanobacteriota</taxon>
        <taxon>Stenosarchaea group</taxon>
        <taxon>Halobacteria</taxon>
        <taxon>Halobacteriales</taxon>
        <taxon>Halorubellaceae</taxon>
        <taxon>Halorubellus</taxon>
    </lineage>
</organism>
<evidence type="ECO:0000313" key="7">
    <source>
        <dbReference type="Proteomes" id="UP001596395"/>
    </source>
</evidence>
<dbReference type="SUPFAM" id="SSF51569">
    <property type="entry name" value="Aldolase"/>
    <property type="match status" value="1"/>
</dbReference>
<dbReference type="RefSeq" id="WP_336348505.1">
    <property type="nucleotide sequence ID" value="NZ_JAZAQL010000001.1"/>
</dbReference>
<gene>
    <name evidence="6" type="ORF">ACFQGB_01235</name>
</gene>
<comment type="caution">
    <text evidence="6">The sequence shown here is derived from an EMBL/GenBank/DDBJ whole genome shotgun (WGS) entry which is preliminary data.</text>
</comment>
<comment type="pathway">
    <text evidence="1">Carbohydrate acid metabolism.</text>
</comment>
<evidence type="ECO:0000313" key="6">
    <source>
        <dbReference type="EMBL" id="MFC6951473.1"/>
    </source>
</evidence>
<keyword evidence="7" id="KW-1185">Reference proteome</keyword>
<dbReference type="PANTHER" id="PTHR30246">
    <property type="entry name" value="2-KETO-3-DEOXY-6-PHOSPHOGLUCONATE ALDOLASE"/>
    <property type="match status" value="1"/>
</dbReference>